<name>A0ABS6B2G4_9NOCA</name>
<dbReference type="PANTHER" id="PTHR42754:SF1">
    <property type="entry name" value="LIPOPROTEIN"/>
    <property type="match status" value="1"/>
</dbReference>
<dbReference type="InterPro" id="IPR013431">
    <property type="entry name" value="Delta_60_rpt"/>
</dbReference>
<reference evidence="1 2" key="1">
    <citation type="submission" date="2021-06" db="EMBL/GenBank/DDBJ databases">
        <title>Actinomycetes sequencing.</title>
        <authorList>
            <person name="Shan Q."/>
        </authorList>
    </citation>
    <scope>NUCLEOTIDE SEQUENCE [LARGE SCALE GENOMIC DNA]</scope>
    <source>
        <strain evidence="1 2">NEAU-G5</strain>
    </source>
</reference>
<protein>
    <recommendedName>
        <fullName evidence="3">Delta-60 repeat protein</fullName>
    </recommendedName>
</protein>
<gene>
    <name evidence="1" type="ORF">KO481_23530</name>
</gene>
<keyword evidence="2" id="KW-1185">Reference proteome</keyword>
<dbReference type="NCBIfam" id="TIGR02608">
    <property type="entry name" value="delta_60_rpt"/>
    <property type="match status" value="7"/>
</dbReference>
<dbReference type="Pfam" id="PF17164">
    <property type="entry name" value="DUF5122"/>
    <property type="match status" value="6"/>
</dbReference>
<evidence type="ECO:0000313" key="2">
    <source>
        <dbReference type="Proteomes" id="UP000733379"/>
    </source>
</evidence>
<organism evidence="1 2">
    <name type="scientific">Nocardia albiluteola</name>
    <dbReference type="NCBI Taxonomy" id="2842303"/>
    <lineage>
        <taxon>Bacteria</taxon>
        <taxon>Bacillati</taxon>
        <taxon>Actinomycetota</taxon>
        <taxon>Actinomycetes</taxon>
        <taxon>Mycobacteriales</taxon>
        <taxon>Nocardiaceae</taxon>
        <taxon>Nocardia</taxon>
    </lineage>
</organism>
<evidence type="ECO:0000313" key="1">
    <source>
        <dbReference type="EMBL" id="MBU3064492.1"/>
    </source>
</evidence>
<accession>A0ABS6B2G4</accession>
<sequence length="449" mass="44640">MLRAVLEHSTRKDLSRLCFGAVLALSVASCSSSSGSTPATGTLDYGFGSDGKAVADFGSQAAQAHAAAVQSDGKIVLAGVVHDPAQGDNLGLIRYSADGKPDTGFGDGGRISTDFGGKADDANAVAVQPNGDIVAAGTSHGTATGDNIAVARYTPAGKPDTGFGQGGKVSTDLGTKADHANAVALQSDGKIVVAGSTLDPDPAQGENFVLVRYTADGKLDPSFGQGGKVSTDFGGKADDAQALAIEPDGKIIAVGTSHGTATGDNIALARYTTDGKLDTGFGQGGKVSTDLGTKADHANAVALQSDGKIVVAGSTVNPDPAQGENFALVRYLADGKQDTAFGTGGTVTTDFGGKADDATAVGIEPSGDIVAVGTSHGTATGDNIALARYTTDGKLDTGFGQGGEVATDLGTKADHGNAVVIQHDGSIVVAGSTQTPAHADTFVALRYRG</sequence>
<proteinExistence type="predicted"/>
<dbReference type="PANTHER" id="PTHR42754">
    <property type="entry name" value="ENDOGLUCANASE"/>
    <property type="match status" value="1"/>
</dbReference>
<dbReference type="SUPFAM" id="SSF63829">
    <property type="entry name" value="Calcium-dependent phosphotriesterase"/>
    <property type="match status" value="1"/>
</dbReference>
<dbReference type="EMBL" id="JAHKNI010000008">
    <property type="protein sequence ID" value="MBU3064492.1"/>
    <property type="molecule type" value="Genomic_DNA"/>
</dbReference>
<evidence type="ECO:0008006" key="3">
    <source>
        <dbReference type="Google" id="ProtNLM"/>
    </source>
</evidence>
<dbReference type="Proteomes" id="UP000733379">
    <property type="component" value="Unassembled WGS sequence"/>
</dbReference>
<comment type="caution">
    <text evidence="1">The sequence shown here is derived from an EMBL/GenBank/DDBJ whole genome shotgun (WGS) entry which is preliminary data.</text>
</comment>
<dbReference type="PROSITE" id="PS51257">
    <property type="entry name" value="PROKAR_LIPOPROTEIN"/>
    <property type="match status" value="1"/>
</dbReference>
<dbReference type="Gene3D" id="2.80.10.50">
    <property type="match status" value="3"/>
</dbReference>